<keyword evidence="1" id="KW-0396">Initiation factor</keyword>
<comment type="caution">
    <text evidence="1">The sequence shown here is derived from an EMBL/GenBank/DDBJ whole genome shotgun (WGS) entry which is preliminary data.</text>
</comment>
<dbReference type="EMBL" id="JANBPG010001640">
    <property type="protein sequence ID" value="KAJ1888958.1"/>
    <property type="molecule type" value="Genomic_DNA"/>
</dbReference>
<evidence type="ECO:0000313" key="2">
    <source>
        <dbReference type="Proteomes" id="UP001150581"/>
    </source>
</evidence>
<dbReference type="Proteomes" id="UP001150581">
    <property type="component" value="Unassembled WGS sequence"/>
</dbReference>
<organism evidence="1 2">
    <name type="scientific">Kickxella alabastrina</name>
    <dbReference type="NCBI Taxonomy" id="61397"/>
    <lineage>
        <taxon>Eukaryota</taxon>
        <taxon>Fungi</taxon>
        <taxon>Fungi incertae sedis</taxon>
        <taxon>Zoopagomycota</taxon>
        <taxon>Kickxellomycotina</taxon>
        <taxon>Kickxellomycetes</taxon>
        <taxon>Kickxellales</taxon>
        <taxon>Kickxellaceae</taxon>
        <taxon>Kickxella</taxon>
    </lineage>
</organism>
<gene>
    <name evidence="1" type="primary">EIF3L_2</name>
    <name evidence="1" type="ORF">LPJ66_008295</name>
</gene>
<keyword evidence="1" id="KW-0648">Protein biosynthesis</keyword>
<name>A0ACC1ICL4_9FUNG</name>
<evidence type="ECO:0000313" key="1">
    <source>
        <dbReference type="EMBL" id="KAJ1888958.1"/>
    </source>
</evidence>
<keyword evidence="2" id="KW-1185">Reference proteome</keyword>
<protein>
    <submittedName>
        <fullName evidence="1">Eukaryotic translation initiation factor 3 subunit L</fullName>
    </submittedName>
</protein>
<sequence>MSDSSDNEQQSTSRVAKPQKRKTTAEIRHTNKEKERVQREGSDETLQAAHQYLNQWVQDRESWKFNKAKQLWLLRHIYSDTKIPTTLFPSTLQYFAAAGDGLKKTMVENARLVCHPMSANTDELRALRNKIIGVVGVRMTKGEIRSMKRVATKKVTDGEAEPKTEAKPEEEIREGASEDIVERAEKIIEALTATPPPASAAPTPVELKRKAEDSDSDSESENEAPKKKSKSSKEKKEKSKSKSKSETKSKDKKDKKDKESKKGKDSKKDKKDKDKKSKDKKDKKSKK</sequence>
<reference evidence="1" key="1">
    <citation type="submission" date="2022-07" db="EMBL/GenBank/DDBJ databases">
        <title>Phylogenomic reconstructions and comparative analyses of Kickxellomycotina fungi.</title>
        <authorList>
            <person name="Reynolds N.K."/>
            <person name="Stajich J.E."/>
            <person name="Barry K."/>
            <person name="Grigoriev I.V."/>
            <person name="Crous P."/>
            <person name="Smith M.E."/>
        </authorList>
    </citation>
    <scope>NUCLEOTIDE SEQUENCE</scope>
    <source>
        <strain evidence="1">Benny 63K</strain>
    </source>
</reference>
<proteinExistence type="predicted"/>
<accession>A0ACC1ICL4</accession>